<dbReference type="AlphaFoldDB" id="A0A8J5HG64"/>
<dbReference type="InterPro" id="IPR024864">
    <property type="entry name" value="Nup54/Nup57/Nup44"/>
</dbReference>
<reference evidence="6 7" key="1">
    <citation type="submission" date="2020-08" db="EMBL/GenBank/DDBJ databases">
        <title>Plant Genome Project.</title>
        <authorList>
            <person name="Zhang R.-G."/>
        </authorList>
    </citation>
    <scope>NUCLEOTIDE SEQUENCE [LARGE SCALE GENOMIC DNA]</scope>
    <source>
        <tissue evidence="6">Rhizome</tissue>
    </source>
</reference>
<organism evidence="6 7">
    <name type="scientific">Zingiber officinale</name>
    <name type="common">Ginger</name>
    <name type="synonym">Amomum zingiber</name>
    <dbReference type="NCBI Taxonomy" id="94328"/>
    <lineage>
        <taxon>Eukaryota</taxon>
        <taxon>Viridiplantae</taxon>
        <taxon>Streptophyta</taxon>
        <taxon>Embryophyta</taxon>
        <taxon>Tracheophyta</taxon>
        <taxon>Spermatophyta</taxon>
        <taxon>Magnoliopsida</taxon>
        <taxon>Liliopsida</taxon>
        <taxon>Zingiberales</taxon>
        <taxon>Zingiberaceae</taxon>
        <taxon>Zingiber</taxon>
    </lineage>
</organism>
<feature type="domain" description="Nucleoporin Nup54 alpha-helical" evidence="5">
    <location>
        <begin position="149"/>
        <end position="255"/>
    </location>
</feature>
<dbReference type="Pfam" id="PF13874">
    <property type="entry name" value="Nup54"/>
    <property type="match status" value="1"/>
</dbReference>
<dbReference type="GO" id="GO:0044613">
    <property type="term" value="C:nuclear pore central transport channel"/>
    <property type="evidence" value="ECO:0007669"/>
    <property type="project" value="TreeGrafter"/>
</dbReference>
<proteinExistence type="predicted"/>
<comment type="subcellular location">
    <subcellularLocation>
        <location evidence="1">Nucleus</location>
    </subcellularLocation>
</comment>
<dbReference type="InterPro" id="IPR025712">
    <property type="entry name" value="Nup54_alpha-helical_dom"/>
</dbReference>
<dbReference type="GO" id="GO:0006999">
    <property type="term" value="P:nuclear pore organization"/>
    <property type="evidence" value="ECO:0007669"/>
    <property type="project" value="TreeGrafter"/>
</dbReference>
<name>A0A8J5HG64_ZINOF</name>
<accession>A0A8J5HG64</accession>
<evidence type="ECO:0000313" key="6">
    <source>
        <dbReference type="EMBL" id="KAG6523826.1"/>
    </source>
</evidence>
<comment type="caution">
    <text evidence="6">The sequence shown here is derived from an EMBL/GenBank/DDBJ whole genome shotgun (WGS) entry which is preliminary data.</text>
</comment>
<evidence type="ECO:0000259" key="5">
    <source>
        <dbReference type="Pfam" id="PF13874"/>
    </source>
</evidence>
<evidence type="ECO:0000256" key="3">
    <source>
        <dbReference type="ARBA" id="ARBA00023242"/>
    </source>
</evidence>
<dbReference type="GO" id="GO:0006607">
    <property type="term" value="P:NLS-bearing protein import into nucleus"/>
    <property type="evidence" value="ECO:0007669"/>
    <property type="project" value="TreeGrafter"/>
</dbReference>
<keyword evidence="2" id="KW-0813">Transport</keyword>
<dbReference type="GO" id="GO:0017056">
    <property type="term" value="F:structural constituent of nuclear pore"/>
    <property type="evidence" value="ECO:0007669"/>
    <property type="project" value="TreeGrafter"/>
</dbReference>
<evidence type="ECO:0000313" key="7">
    <source>
        <dbReference type="Proteomes" id="UP000734854"/>
    </source>
</evidence>
<protein>
    <recommendedName>
        <fullName evidence="5">Nucleoporin Nup54 alpha-helical domain-containing protein</fullName>
    </recommendedName>
</protein>
<sequence>MDEIPHSDDIDNLEDLEEHEEDDHQTKVKGKRPISDSNNHPTVQARASGIGESAYDFRSRNVSSSKEASSSALAKRKQFSAQTSLVNEEEINLDDETEEQDTDGYKSSDGADDINLDNEDEEDDYFDISFLSLILGDVDSGSSFSFSDKLQDEVIISDAERLKMTQANVKLLQRHFQADSFQWIQRLKQKEQTLLRRLLRYVGKVMRIVEALESKGYRIPLMKGEAELSEKLAAIARRLKGPGTELSSRVHNLLSITRMRANSGDFRDSIHILGSAKLQEQSLCDLQEALQQENEAIARLGNVLKRDVRDLEIIMSEGTDMLEDGRHIWKIQ</sequence>
<dbReference type="PANTHER" id="PTHR13000:SF0">
    <property type="entry name" value="NUCLEOPORIN P54"/>
    <property type="match status" value="1"/>
</dbReference>
<dbReference type="EMBL" id="JACMSC010000004">
    <property type="protein sequence ID" value="KAG6523826.1"/>
    <property type="molecule type" value="Genomic_DNA"/>
</dbReference>
<feature type="region of interest" description="Disordered" evidence="4">
    <location>
        <begin position="1"/>
        <end position="118"/>
    </location>
</feature>
<evidence type="ECO:0000256" key="2">
    <source>
        <dbReference type="ARBA" id="ARBA00022448"/>
    </source>
</evidence>
<dbReference type="PANTHER" id="PTHR13000">
    <property type="entry name" value="NUCLEOPORIN P54"/>
    <property type="match status" value="1"/>
</dbReference>
<dbReference type="Proteomes" id="UP000734854">
    <property type="component" value="Unassembled WGS sequence"/>
</dbReference>
<keyword evidence="7" id="KW-1185">Reference proteome</keyword>
<evidence type="ECO:0000256" key="1">
    <source>
        <dbReference type="ARBA" id="ARBA00004123"/>
    </source>
</evidence>
<gene>
    <name evidence="6" type="ORF">ZIOFF_013713</name>
</gene>
<dbReference type="GO" id="GO:0036228">
    <property type="term" value="P:protein localization to nuclear inner membrane"/>
    <property type="evidence" value="ECO:0007669"/>
    <property type="project" value="TreeGrafter"/>
</dbReference>
<feature type="compositionally biased region" description="Acidic residues" evidence="4">
    <location>
        <begin position="10"/>
        <end position="23"/>
    </location>
</feature>
<feature type="compositionally biased region" description="Low complexity" evidence="4">
    <location>
        <begin position="60"/>
        <end position="73"/>
    </location>
</feature>
<keyword evidence="3" id="KW-0539">Nucleus</keyword>
<evidence type="ECO:0000256" key="4">
    <source>
        <dbReference type="SAM" id="MobiDB-lite"/>
    </source>
</evidence>
<feature type="compositionally biased region" description="Acidic residues" evidence="4">
    <location>
        <begin position="87"/>
        <end position="102"/>
    </location>
</feature>